<comment type="caution">
    <text evidence="11">The sequence shown here is derived from an EMBL/GenBank/DDBJ whole genome shotgun (WGS) entry which is preliminary data.</text>
</comment>
<dbReference type="AlphaFoldDB" id="A0AAE3G887"/>
<comment type="similarity">
    <text evidence="1 7">Belongs to the GcvT family.</text>
</comment>
<feature type="domain" description="Aminomethyltransferase C-terminal" evidence="10">
    <location>
        <begin position="282"/>
        <end position="354"/>
    </location>
</feature>
<reference evidence="11" key="1">
    <citation type="submission" date="2022-03" db="EMBL/GenBank/DDBJ databases">
        <title>Genomic Encyclopedia of Type Strains, Phase III (KMG-III): the genomes of soil and plant-associated and newly described type strains.</title>
        <authorList>
            <person name="Whitman W."/>
        </authorList>
    </citation>
    <scope>NUCLEOTIDE SEQUENCE</scope>
    <source>
        <strain evidence="11">ANL 6-2</strain>
    </source>
</reference>
<evidence type="ECO:0000256" key="1">
    <source>
        <dbReference type="ARBA" id="ARBA00008609"/>
    </source>
</evidence>
<dbReference type="NCBIfam" id="NF001567">
    <property type="entry name" value="PRK00389.1"/>
    <property type="match status" value="1"/>
</dbReference>
<dbReference type="InterPro" id="IPR022903">
    <property type="entry name" value="GcvT_bac"/>
</dbReference>
<dbReference type="FunFam" id="3.30.70.1400:FF:000001">
    <property type="entry name" value="Aminomethyltransferase"/>
    <property type="match status" value="1"/>
</dbReference>
<dbReference type="Gene3D" id="4.10.1250.10">
    <property type="entry name" value="Aminomethyltransferase fragment"/>
    <property type="match status" value="1"/>
</dbReference>
<evidence type="ECO:0000256" key="8">
    <source>
        <dbReference type="PIRSR" id="PIRSR006487-1"/>
    </source>
</evidence>
<dbReference type="Gene3D" id="2.40.30.110">
    <property type="entry name" value="Aminomethyltransferase beta-barrel domains"/>
    <property type="match status" value="1"/>
</dbReference>
<dbReference type="InterPro" id="IPR006222">
    <property type="entry name" value="GCVT_N"/>
</dbReference>
<accession>A0AAE3G887</accession>
<dbReference type="GO" id="GO:0019464">
    <property type="term" value="P:glycine decarboxylation via glycine cleavage system"/>
    <property type="evidence" value="ECO:0007669"/>
    <property type="project" value="UniProtKB-UniRule"/>
</dbReference>
<dbReference type="PANTHER" id="PTHR43757">
    <property type="entry name" value="AMINOMETHYLTRANSFERASE"/>
    <property type="match status" value="1"/>
</dbReference>
<comment type="function">
    <text evidence="7">The glycine cleavage system catalyzes the degradation of glycine.</text>
</comment>
<dbReference type="InterPro" id="IPR027266">
    <property type="entry name" value="TrmE/GcvT-like"/>
</dbReference>
<sequence length="362" mass="39712">MLRETALHERHRQAGGKMVPFAGWDMPLHYGSQLEEHRHVRSHAGMFDVSHMTVVDVTGADARAYLQRLLANDVARLSTQGQAMYTCMLNADAGIIDDLIVYFLSEGRYRTVVNAATRETDLAWMEQQAEPFDVRVRERASAAMLAVQGPEAVNLLSAGIDSATATKAAQLKPFHSLEQGDLLIARTGYTGEDGFELIVPERQVVDIWDHLVEAGVRPCGLGARDSLRLEAGLCLYGQDMDQSTSPLTSNLAWTVAWEPDDRRFIGRTALEKERDAGPEETLLGIVLRERGMLRHDTVIRTADGSEGHVTSGGFSPMLGCSIALARLPMGAEGEATALLRSGEQPVRVVQPPFVRRGKILVN</sequence>
<evidence type="ECO:0000256" key="2">
    <source>
        <dbReference type="ARBA" id="ARBA00012616"/>
    </source>
</evidence>
<dbReference type="SUPFAM" id="SSF103025">
    <property type="entry name" value="Folate-binding domain"/>
    <property type="match status" value="1"/>
</dbReference>
<dbReference type="GO" id="GO:0005960">
    <property type="term" value="C:glycine cleavage complex"/>
    <property type="evidence" value="ECO:0007669"/>
    <property type="project" value="InterPro"/>
</dbReference>
<evidence type="ECO:0000313" key="11">
    <source>
        <dbReference type="EMBL" id="MCP1676814.1"/>
    </source>
</evidence>
<feature type="binding site" evidence="8">
    <location>
        <position position="196"/>
    </location>
    <ligand>
        <name>substrate</name>
    </ligand>
</feature>
<dbReference type="Gene3D" id="3.30.1360.120">
    <property type="entry name" value="Probable tRNA modification gtpase trme, domain 1"/>
    <property type="match status" value="1"/>
</dbReference>
<dbReference type="EC" id="2.1.2.10" evidence="2 7"/>
<organism evidence="11 12">
    <name type="scientific">Natronocella acetinitrilica</name>
    <dbReference type="NCBI Taxonomy" id="414046"/>
    <lineage>
        <taxon>Bacteria</taxon>
        <taxon>Pseudomonadati</taxon>
        <taxon>Pseudomonadota</taxon>
        <taxon>Gammaproteobacteria</taxon>
        <taxon>Chromatiales</taxon>
        <taxon>Ectothiorhodospiraceae</taxon>
        <taxon>Natronocella</taxon>
    </lineage>
</organism>
<name>A0AAE3G887_9GAMM</name>
<gene>
    <name evidence="7" type="primary">gcvT</name>
    <name evidence="11" type="ORF">J2T57_003987</name>
</gene>
<evidence type="ECO:0000313" key="12">
    <source>
        <dbReference type="Proteomes" id="UP001205843"/>
    </source>
</evidence>
<dbReference type="NCBIfam" id="TIGR00528">
    <property type="entry name" value="gcvT"/>
    <property type="match status" value="1"/>
</dbReference>
<comment type="subunit">
    <text evidence="7">The glycine cleavage system is composed of four proteins: P, T, L and H.</text>
</comment>
<dbReference type="Proteomes" id="UP001205843">
    <property type="component" value="Unassembled WGS sequence"/>
</dbReference>
<dbReference type="Gene3D" id="3.30.70.1400">
    <property type="entry name" value="Aminomethyltransferase beta-barrel domains"/>
    <property type="match status" value="1"/>
</dbReference>
<dbReference type="Pfam" id="PF08669">
    <property type="entry name" value="GCV_T_C"/>
    <property type="match status" value="1"/>
</dbReference>
<protein>
    <recommendedName>
        <fullName evidence="2 7">Aminomethyltransferase</fullName>
        <ecNumber evidence="2 7">2.1.2.10</ecNumber>
    </recommendedName>
    <alternativeName>
        <fullName evidence="5 7">Glycine cleavage system T protein</fullName>
    </alternativeName>
</protein>
<evidence type="ECO:0000256" key="6">
    <source>
        <dbReference type="ARBA" id="ARBA00047665"/>
    </source>
</evidence>
<dbReference type="SUPFAM" id="SSF101790">
    <property type="entry name" value="Aminomethyltransferase beta-barrel domain"/>
    <property type="match status" value="1"/>
</dbReference>
<dbReference type="GO" id="GO:0008483">
    <property type="term" value="F:transaminase activity"/>
    <property type="evidence" value="ECO:0007669"/>
    <property type="project" value="UniProtKB-KW"/>
</dbReference>
<evidence type="ECO:0000256" key="4">
    <source>
        <dbReference type="ARBA" id="ARBA00022679"/>
    </source>
</evidence>
<evidence type="ECO:0000259" key="9">
    <source>
        <dbReference type="Pfam" id="PF01571"/>
    </source>
</evidence>
<comment type="catalytic activity">
    <reaction evidence="6 7">
        <text>N(6)-[(R)-S(8)-aminomethyldihydrolipoyl]-L-lysyl-[protein] + (6S)-5,6,7,8-tetrahydrofolate = N(6)-[(R)-dihydrolipoyl]-L-lysyl-[protein] + (6R)-5,10-methylene-5,6,7,8-tetrahydrofolate + NH4(+)</text>
        <dbReference type="Rhea" id="RHEA:16945"/>
        <dbReference type="Rhea" id="RHEA-COMP:10475"/>
        <dbReference type="Rhea" id="RHEA-COMP:10492"/>
        <dbReference type="ChEBI" id="CHEBI:15636"/>
        <dbReference type="ChEBI" id="CHEBI:28938"/>
        <dbReference type="ChEBI" id="CHEBI:57453"/>
        <dbReference type="ChEBI" id="CHEBI:83100"/>
        <dbReference type="ChEBI" id="CHEBI:83143"/>
        <dbReference type="EC" id="2.1.2.10"/>
    </reaction>
</comment>
<dbReference type="HAMAP" id="MF_00259">
    <property type="entry name" value="GcvT"/>
    <property type="match status" value="1"/>
</dbReference>
<keyword evidence="12" id="KW-1185">Reference proteome</keyword>
<dbReference type="InterPro" id="IPR006223">
    <property type="entry name" value="GcvT"/>
</dbReference>
<evidence type="ECO:0000259" key="10">
    <source>
        <dbReference type="Pfam" id="PF08669"/>
    </source>
</evidence>
<dbReference type="InterPro" id="IPR013977">
    <property type="entry name" value="GcvT_C"/>
</dbReference>
<dbReference type="FunFam" id="4.10.1250.10:FF:000001">
    <property type="entry name" value="Aminomethyltransferase"/>
    <property type="match status" value="1"/>
</dbReference>
<dbReference type="InterPro" id="IPR028896">
    <property type="entry name" value="GcvT/YgfZ/DmdA"/>
</dbReference>
<evidence type="ECO:0000256" key="3">
    <source>
        <dbReference type="ARBA" id="ARBA00022576"/>
    </source>
</evidence>
<dbReference type="GO" id="GO:0004047">
    <property type="term" value="F:aminomethyltransferase activity"/>
    <property type="evidence" value="ECO:0007669"/>
    <property type="project" value="UniProtKB-UniRule"/>
</dbReference>
<dbReference type="InterPro" id="IPR029043">
    <property type="entry name" value="GcvT/YgfZ_C"/>
</dbReference>
<evidence type="ECO:0000256" key="5">
    <source>
        <dbReference type="ARBA" id="ARBA00031395"/>
    </source>
</evidence>
<dbReference type="Pfam" id="PF01571">
    <property type="entry name" value="GCV_T"/>
    <property type="match status" value="1"/>
</dbReference>
<dbReference type="PIRSF" id="PIRSF006487">
    <property type="entry name" value="GcvT"/>
    <property type="match status" value="1"/>
</dbReference>
<keyword evidence="4 7" id="KW-0808">Transferase</keyword>
<proteinExistence type="inferred from homology"/>
<dbReference type="PANTHER" id="PTHR43757:SF2">
    <property type="entry name" value="AMINOMETHYLTRANSFERASE, MITOCHONDRIAL"/>
    <property type="match status" value="1"/>
</dbReference>
<dbReference type="EMBL" id="JALJXV010000011">
    <property type="protein sequence ID" value="MCP1676814.1"/>
    <property type="molecule type" value="Genomic_DNA"/>
</dbReference>
<dbReference type="GO" id="GO:0005829">
    <property type="term" value="C:cytosol"/>
    <property type="evidence" value="ECO:0007669"/>
    <property type="project" value="TreeGrafter"/>
</dbReference>
<dbReference type="RefSeq" id="WP_253483975.1">
    <property type="nucleotide sequence ID" value="NZ_JALJXV010000011.1"/>
</dbReference>
<keyword evidence="3 7" id="KW-0032">Aminotransferase</keyword>
<feature type="domain" description="GCVT N-terminal" evidence="9">
    <location>
        <begin position="7"/>
        <end position="258"/>
    </location>
</feature>
<evidence type="ECO:0000256" key="7">
    <source>
        <dbReference type="HAMAP-Rule" id="MF_00259"/>
    </source>
</evidence>